<organism evidence="11 12">
    <name type="scientific">Ructibacterium gallinarum</name>
    <dbReference type="NCBI Taxonomy" id="2779355"/>
    <lineage>
        <taxon>Bacteria</taxon>
        <taxon>Bacillati</taxon>
        <taxon>Bacillota</taxon>
        <taxon>Clostridia</taxon>
        <taxon>Eubacteriales</taxon>
        <taxon>Oscillospiraceae</taxon>
        <taxon>Ructibacterium</taxon>
    </lineage>
</organism>
<dbReference type="Proteomes" id="UP000806542">
    <property type="component" value="Unassembled WGS sequence"/>
</dbReference>
<feature type="domain" description="CBS" evidence="10">
    <location>
        <begin position="207"/>
        <end position="263"/>
    </location>
</feature>
<dbReference type="Pfam" id="PF03448">
    <property type="entry name" value="MgtE_N"/>
    <property type="match status" value="1"/>
</dbReference>
<dbReference type="Gene3D" id="1.25.60.10">
    <property type="entry name" value="MgtE N-terminal domain-like"/>
    <property type="match status" value="1"/>
</dbReference>
<dbReference type="InterPro" id="IPR006668">
    <property type="entry name" value="Mg_transptr_MgtE_intracell_dom"/>
</dbReference>
<dbReference type="SUPFAM" id="SSF54631">
    <property type="entry name" value="CBS-domain pair"/>
    <property type="match status" value="1"/>
</dbReference>
<evidence type="ECO:0000256" key="2">
    <source>
        <dbReference type="ARBA" id="ARBA00009749"/>
    </source>
</evidence>
<evidence type="ECO:0000256" key="4">
    <source>
        <dbReference type="ARBA" id="ARBA00022692"/>
    </source>
</evidence>
<dbReference type="Gene3D" id="3.10.580.10">
    <property type="entry name" value="CBS-domain"/>
    <property type="match status" value="1"/>
</dbReference>
<dbReference type="InterPro" id="IPR006669">
    <property type="entry name" value="MgtE_transporter"/>
</dbReference>
<dbReference type="SMART" id="SM00924">
    <property type="entry name" value="MgtE_N"/>
    <property type="match status" value="1"/>
</dbReference>
<dbReference type="InterPro" id="IPR000644">
    <property type="entry name" value="CBS_dom"/>
</dbReference>
<dbReference type="InterPro" id="IPR038076">
    <property type="entry name" value="MgtE_N_sf"/>
</dbReference>
<evidence type="ECO:0000256" key="1">
    <source>
        <dbReference type="ARBA" id="ARBA00004141"/>
    </source>
</evidence>
<evidence type="ECO:0000256" key="8">
    <source>
        <dbReference type="PROSITE-ProRule" id="PRU00703"/>
    </source>
</evidence>
<keyword evidence="4 9" id="KW-0812">Transmembrane</keyword>
<feature type="transmembrane region" description="Helical" evidence="9">
    <location>
        <begin position="367"/>
        <end position="387"/>
    </location>
</feature>
<evidence type="ECO:0000313" key="12">
    <source>
        <dbReference type="Proteomes" id="UP000806542"/>
    </source>
</evidence>
<dbReference type="AlphaFoldDB" id="A0A9D5R7T7"/>
<dbReference type="GO" id="GO:0046872">
    <property type="term" value="F:metal ion binding"/>
    <property type="evidence" value="ECO:0007669"/>
    <property type="project" value="UniProtKB-KW"/>
</dbReference>
<protein>
    <recommendedName>
        <fullName evidence="9">Magnesium transporter MgtE</fullName>
    </recommendedName>
</protein>
<comment type="subcellular location">
    <subcellularLocation>
        <location evidence="9">Cell membrane</location>
        <topology evidence="9">Multi-pass membrane protein</topology>
    </subcellularLocation>
    <subcellularLocation>
        <location evidence="1">Membrane</location>
        <topology evidence="1">Multi-pass membrane protein</topology>
    </subcellularLocation>
</comment>
<evidence type="ECO:0000313" key="11">
    <source>
        <dbReference type="EMBL" id="MBE5039190.1"/>
    </source>
</evidence>
<dbReference type="SUPFAM" id="SSF161093">
    <property type="entry name" value="MgtE membrane domain-like"/>
    <property type="match status" value="1"/>
</dbReference>
<keyword evidence="12" id="KW-1185">Reference proteome</keyword>
<dbReference type="Pfam" id="PF01769">
    <property type="entry name" value="MgtE"/>
    <property type="match status" value="1"/>
</dbReference>
<accession>A0A9D5R7T7</accession>
<dbReference type="Pfam" id="PF00571">
    <property type="entry name" value="CBS"/>
    <property type="match status" value="2"/>
</dbReference>
<dbReference type="RefSeq" id="WP_226391753.1">
    <property type="nucleotide sequence ID" value="NZ_JADCKB010000002.1"/>
</dbReference>
<evidence type="ECO:0000256" key="6">
    <source>
        <dbReference type="ARBA" id="ARBA00022989"/>
    </source>
</evidence>
<feature type="domain" description="CBS" evidence="10">
    <location>
        <begin position="143"/>
        <end position="206"/>
    </location>
</feature>
<dbReference type="Gene3D" id="1.10.357.20">
    <property type="entry name" value="SLC41 divalent cation transporters, integral membrane domain"/>
    <property type="match status" value="1"/>
</dbReference>
<keyword evidence="6 9" id="KW-1133">Transmembrane helix</keyword>
<dbReference type="SUPFAM" id="SSF158791">
    <property type="entry name" value="MgtE N-terminal domain-like"/>
    <property type="match status" value="1"/>
</dbReference>
<dbReference type="PANTHER" id="PTHR43773:SF1">
    <property type="entry name" value="MAGNESIUM TRANSPORTER MGTE"/>
    <property type="match status" value="1"/>
</dbReference>
<evidence type="ECO:0000256" key="9">
    <source>
        <dbReference type="RuleBase" id="RU362011"/>
    </source>
</evidence>
<feature type="transmembrane region" description="Helical" evidence="9">
    <location>
        <begin position="291"/>
        <end position="308"/>
    </location>
</feature>
<dbReference type="GO" id="GO:0005886">
    <property type="term" value="C:plasma membrane"/>
    <property type="evidence" value="ECO:0007669"/>
    <property type="project" value="UniProtKB-SubCell"/>
</dbReference>
<dbReference type="GO" id="GO:0015095">
    <property type="term" value="F:magnesium ion transmembrane transporter activity"/>
    <property type="evidence" value="ECO:0007669"/>
    <property type="project" value="UniProtKB-UniRule"/>
</dbReference>
<keyword evidence="8" id="KW-0129">CBS domain</keyword>
<dbReference type="InterPro" id="IPR036739">
    <property type="entry name" value="SLC41_membr_dom_sf"/>
</dbReference>
<dbReference type="EMBL" id="JADCKB010000002">
    <property type="protein sequence ID" value="MBE5039190.1"/>
    <property type="molecule type" value="Genomic_DNA"/>
</dbReference>
<feature type="transmembrane region" description="Helical" evidence="9">
    <location>
        <begin position="436"/>
        <end position="463"/>
    </location>
</feature>
<keyword evidence="7 9" id="KW-0472">Membrane</keyword>
<name>A0A9D5R7T7_9FIRM</name>
<evidence type="ECO:0000256" key="7">
    <source>
        <dbReference type="ARBA" id="ARBA00023136"/>
    </source>
</evidence>
<dbReference type="SMART" id="SM00116">
    <property type="entry name" value="CBS"/>
    <property type="match status" value="2"/>
</dbReference>
<reference evidence="11" key="1">
    <citation type="submission" date="2020-10" db="EMBL/GenBank/DDBJ databases">
        <title>ChiBAC.</title>
        <authorList>
            <person name="Zenner C."/>
            <person name="Hitch T.C.A."/>
            <person name="Clavel T."/>
        </authorList>
    </citation>
    <scope>NUCLEOTIDE SEQUENCE</scope>
    <source>
        <strain evidence="11">DSM 107454</strain>
    </source>
</reference>
<proteinExistence type="inferred from homology"/>
<dbReference type="InterPro" id="IPR006667">
    <property type="entry name" value="SLC41_membr_dom"/>
</dbReference>
<comment type="function">
    <text evidence="9">Acts as a magnesium transporter.</text>
</comment>
<keyword evidence="5 9" id="KW-0460">Magnesium</keyword>
<comment type="caution">
    <text evidence="11">The sequence shown here is derived from an EMBL/GenBank/DDBJ whole genome shotgun (WGS) entry which is preliminary data.</text>
</comment>
<comment type="subunit">
    <text evidence="9">Homodimer.</text>
</comment>
<dbReference type="PANTHER" id="PTHR43773">
    <property type="entry name" value="MAGNESIUM TRANSPORTER MGTE"/>
    <property type="match status" value="1"/>
</dbReference>
<dbReference type="CDD" id="cd04606">
    <property type="entry name" value="CBS_pair_Mg_transporter"/>
    <property type="match status" value="1"/>
</dbReference>
<sequence>MEKNLIELGRDELRDQLVALLHEKKFGSLRAILDILNPADIALIFAEVEETDLPLLFRLLPKEAAAEVFVEMDNDQQEFLISAFSDTELKEVLDELYVDDAVDLIEEMPASVVKRILRYTDPETRKSINQLLQYPKDSAGSIMTIEYVDLKKHMTVAQSFDRIRKTGVDKETIYTCYVTDQNRKLIGLVSVKDLLLAESDQVIDDIMETNIIYVRTLDDQEDVARMFDKYGFLAIPVVDREERLVGIVTVDDAIDVLQKENTEDISKMGAVIPSEETYLKTPVWRHAKNRIFWLLFLMLSATLTGSIIQHYEEAFVTIPILVAFVPMLMDTGGNCGSQSSTMIIRGLALDEIRFKDFFRVLFKEFRVAILVGIVLAVVNGLRVFLMYQGNQEVLSHMTLMQLATVSGLSLIGTVVLAKCLGCILPMAAKKCKMDPALMASPLLTTILDTCSVFLFFNIAMALLHL</sequence>
<dbReference type="InterPro" id="IPR046342">
    <property type="entry name" value="CBS_dom_sf"/>
</dbReference>
<dbReference type="NCBIfam" id="TIGR00400">
    <property type="entry name" value="mgtE"/>
    <property type="match status" value="1"/>
</dbReference>
<evidence type="ECO:0000256" key="5">
    <source>
        <dbReference type="ARBA" id="ARBA00022842"/>
    </source>
</evidence>
<keyword evidence="9" id="KW-1003">Cell membrane</keyword>
<feature type="transmembrane region" description="Helical" evidence="9">
    <location>
        <begin position="399"/>
        <end position="424"/>
    </location>
</feature>
<keyword evidence="9" id="KW-0479">Metal-binding</keyword>
<feature type="transmembrane region" description="Helical" evidence="9">
    <location>
        <begin position="314"/>
        <end position="332"/>
    </location>
</feature>
<evidence type="ECO:0000256" key="3">
    <source>
        <dbReference type="ARBA" id="ARBA00022448"/>
    </source>
</evidence>
<comment type="similarity">
    <text evidence="2 9">Belongs to the SLC41A transporter family.</text>
</comment>
<keyword evidence="3 9" id="KW-0813">Transport</keyword>
<dbReference type="PROSITE" id="PS51371">
    <property type="entry name" value="CBS"/>
    <property type="match status" value="2"/>
</dbReference>
<evidence type="ECO:0000259" key="10">
    <source>
        <dbReference type="PROSITE" id="PS51371"/>
    </source>
</evidence>
<gene>
    <name evidence="11" type="primary">mgtE</name>
    <name evidence="11" type="ORF">INF28_01735</name>
</gene>